<name>A0A165MQ78_9APHY</name>
<dbReference type="AlphaFoldDB" id="A0A165MQ78"/>
<evidence type="ECO:0000313" key="3">
    <source>
        <dbReference type="Proteomes" id="UP000076727"/>
    </source>
</evidence>
<evidence type="ECO:0000313" key="2">
    <source>
        <dbReference type="EMBL" id="KZT65981.1"/>
    </source>
</evidence>
<dbReference type="EMBL" id="KV429096">
    <property type="protein sequence ID" value="KZT65981.1"/>
    <property type="molecule type" value="Genomic_DNA"/>
</dbReference>
<proteinExistence type="predicted"/>
<gene>
    <name evidence="2" type="ORF">DAEQUDRAFT_486468</name>
</gene>
<evidence type="ECO:0000256" key="1">
    <source>
        <dbReference type="SAM" id="MobiDB-lite"/>
    </source>
</evidence>
<feature type="region of interest" description="Disordered" evidence="1">
    <location>
        <begin position="107"/>
        <end position="130"/>
    </location>
</feature>
<keyword evidence="3" id="KW-1185">Reference proteome</keyword>
<protein>
    <submittedName>
        <fullName evidence="2">Uncharacterized protein</fullName>
    </submittedName>
</protein>
<organism evidence="2 3">
    <name type="scientific">Daedalea quercina L-15889</name>
    <dbReference type="NCBI Taxonomy" id="1314783"/>
    <lineage>
        <taxon>Eukaryota</taxon>
        <taxon>Fungi</taxon>
        <taxon>Dikarya</taxon>
        <taxon>Basidiomycota</taxon>
        <taxon>Agaricomycotina</taxon>
        <taxon>Agaricomycetes</taxon>
        <taxon>Polyporales</taxon>
        <taxon>Fomitopsis</taxon>
    </lineage>
</organism>
<accession>A0A165MQ78</accession>
<dbReference type="Proteomes" id="UP000076727">
    <property type="component" value="Unassembled WGS sequence"/>
</dbReference>
<reference evidence="2 3" key="1">
    <citation type="journal article" date="2016" name="Mol. Biol. Evol.">
        <title>Comparative Genomics of Early-Diverging Mushroom-Forming Fungi Provides Insights into the Origins of Lignocellulose Decay Capabilities.</title>
        <authorList>
            <person name="Nagy L.G."/>
            <person name="Riley R."/>
            <person name="Tritt A."/>
            <person name="Adam C."/>
            <person name="Daum C."/>
            <person name="Floudas D."/>
            <person name="Sun H."/>
            <person name="Yadav J.S."/>
            <person name="Pangilinan J."/>
            <person name="Larsson K.H."/>
            <person name="Matsuura K."/>
            <person name="Barry K."/>
            <person name="Labutti K."/>
            <person name="Kuo R."/>
            <person name="Ohm R.A."/>
            <person name="Bhattacharya S.S."/>
            <person name="Shirouzu T."/>
            <person name="Yoshinaga Y."/>
            <person name="Martin F.M."/>
            <person name="Grigoriev I.V."/>
            <person name="Hibbett D.S."/>
        </authorList>
    </citation>
    <scope>NUCLEOTIDE SEQUENCE [LARGE SCALE GENOMIC DNA]</scope>
    <source>
        <strain evidence="2 3">L-15889</strain>
    </source>
</reference>
<sequence>MVTVIGEAHTLTWTSYALLATTRRGARHYRGGVATDQQDGARIASGPTEGTHSDLIAADTGPGEYVTGPDEAGSALPDADCGLNTKPGWTRKTPEAATHAVNACKVTADSEGRRSSSSGRARARRRGRRWRSEAAVGAERGWRGRGVARHGAACGFLIREGQFRSGRADEVTARDRISFSFVILAL</sequence>